<dbReference type="AlphaFoldDB" id="A0A8E6L3F4"/>
<keyword evidence="2" id="KW-0150">Chloroplast</keyword>
<feature type="domain" description="SF4 helicase" evidence="1">
    <location>
        <begin position="191"/>
        <end position="401"/>
    </location>
</feature>
<dbReference type="GO" id="GO:0003678">
    <property type="term" value="F:DNA helicase activity"/>
    <property type="evidence" value="ECO:0007669"/>
    <property type="project" value="InterPro"/>
</dbReference>
<keyword evidence="2" id="KW-0067">ATP-binding</keyword>
<dbReference type="InterPro" id="IPR007693">
    <property type="entry name" value="DNA_helicase_DnaB-like_N"/>
</dbReference>
<protein>
    <submittedName>
        <fullName evidence="2">Replication helicase subunit</fullName>
    </submittedName>
</protein>
<dbReference type="GO" id="GO:0005524">
    <property type="term" value="F:ATP binding"/>
    <property type="evidence" value="ECO:0007669"/>
    <property type="project" value="InterPro"/>
</dbReference>
<evidence type="ECO:0000259" key="1">
    <source>
        <dbReference type="PROSITE" id="PS51199"/>
    </source>
</evidence>
<dbReference type="Pfam" id="PF03796">
    <property type="entry name" value="DnaB_C"/>
    <property type="match status" value="1"/>
</dbReference>
<sequence>MHNFYRYKFIPQNYIAEEVLLGIILIYPKIIHKIKSQINREIFFIEKNKILYSQIINTVNTKDNNIIQLLYKVEYINKESKINSIYRMIQLMKKSKIFISSYKTNKYLENIIHILNIIYVKRLIIQLGYNTIKLGHLINIKNQYLCTKLSYYIQNIEKEIKDNKKNHIGNIKEFISQEILGSKYINKDNRYDRKPITINSGILSLDKLIKCLPAGNLITIAGRPSIGKTSLSINIAYNCFLKKNISLLIFSLEMTSKQIFNKFIKISSNNKINNITKEYIESINNKNWEKLSKICHILIKQNIYINEESKLNIDQIEFIASNLKRNQFIRLIIIDYLQLIEININKKINNNRSQEIGYITRRLKLLAQYLKIPIILISQLNRNIENRQQKEPLLSDLKESGCIISDQNININKRSLNIANIEKNHIYLKKIIKKRLYVSNKILKNKTSMISILNKKNFKYFIKEKNIVLTYNHKYLHKVNWVKSKQILKINQIFNNMNLIKLKKYIQHINFNKEFYTYDINKYNYFIFFINQTILHNSIEQDSDIIIILYEINDMKYHNQTKENKIIDLKVSKNRNGNTGYCKLNFEPYSNIFTDKTIKNIIGKS</sequence>
<keyword evidence="2" id="KW-0347">Helicase</keyword>
<evidence type="ECO:0000313" key="2">
    <source>
        <dbReference type="EMBL" id="QVQ56825.1"/>
    </source>
</evidence>
<gene>
    <name evidence="2" type="primary">dnaB</name>
</gene>
<dbReference type="PANTHER" id="PTHR30153:SF2">
    <property type="entry name" value="REPLICATIVE DNA HELICASE"/>
    <property type="match status" value="1"/>
</dbReference>
<dbReference type="EMBL" id="MW810349">
    <property type="protein sequence ID" value="QVQ56825.1"/>
    <property type="molecule type" value="Genomic_DNA"/>
</dbReference>
<proteinExistence type="predicted"/>
<dbReference type="PROSITE" id="PS51199">
    <property type="entry name" value="SF4_HELICASE"/>
    <property type="match status" value="1"/>
</dbReference>
<dbReference type="GO" id="GO:0005829">
    <property type="term" value="C:cytosol"/>
    <property type="evidence" value="ECO:0007669"/>
    <property type="project" value="TreeGrafter"/>
</dbReference>
<accession>A0A8E6L3F4</accession>
<keyword evidence="2" id="KW-0547">Nucleotide-binding</keyword>
<dbReference type="Pfam" id="PF00772">
    <property type="entry name" value="DnaB"/>
    <property type="match status" value="1"/>
</dbReference>
<dbReference type="PANTHER" id="PTHR30153">
    <property type="entry name" value="REPLICATIVE DNA HELICASE DNAB"/>
    <property type="match status" value="1"/>
</dbReference>
<dbReference type="GO" id="GO:0006260">
    <property type="term" value="P:DNA replication"/>
    <property type="evidence" value="ECO:0007669"/>
    <property type="project" value="InterPro"/>
</dbReference>
<keyword evidence="2" id="KW-0378">Hydrolase</keyword>
<keyword evidence="2" id="KW-0934">Plastid</keyword>
<organism evidence="2">
    <name type="scientific">Erythrocystis saccata</name>
    <dbReference type="NCBI Taxonomy" id="2822695"/>
    <lineage>
        <taxon>Eukaryota</taxon>
        <taxon>Rhodophyta</taxon>
        <taxon>Florideophyceae</taxon>
        <taxon>Rhodymeniophycidae</taxon>
        <taxon>Ceramiales</taxon>
        <taxon>Rhodomelaceae</taxon>
        <taxon>Erythrocystis</taxon>
    </lineage>
</organism>
<geneLocation type="chloroplast" evidence="2"/>
<reference evidence="2" key="1">
    <citation type="submission" date="2021-03" db="EMBL/GenBank/DDBJ databases">
        <title>Transfer of the hemiparasitic marine red alga Erythrocystis saccata (Rhodomelaceae, Rhodophyta) to the tribe Streblocladieae inferred from organellar genome analysis.</title>
        <authorList>
            <person name="Hughey J.R."/>
        </authorList>
    </citation>
    <scope>NUCLEOTIDE SEQUENCE</scope>
</reference>
<dbReference type="InterPro" id="IPR007694">
    <property type="entry name" value="DNA_helicase_DnaB-like_C"/>
</dbReference>
<name>A0A8E6L3F4_9FLOR</name>